<organism evidence="1">
    <name type="scientific">marine sediment metagenome</name>
    <dbReference type="NCBI Taxonomy" id="412755"/>
    <lineage>
        <taxon>unclassified sequences</taxon>
        <taxon>metagenomes</taxon>
        <taxon>ecological metagenomes</taxon>
    </lineage>
</organism>
<gene>
    <name evidence="1" type="ORF">LCGC14_1079800</name>
</gene>
<comment type="caution">
    <text evidence="1">The sequence shown here is derived from an EMBL/GenBank/DDBJ whole genome shotgun (WGS) entry which is preliminary data.</text>
</comment>
<dbReference type="AlphaFoldDB" id="A0A0F9QLC9"/>
<sequence>MEPKEIGMKANLTLTGLDMLFKPYEQVLVRKMWEEGIEPTGSGDLYRHVNEVLPPKSGKGTDQEKEAISRASVIFAANRFCDTGIWGFKTATGKGGHHR</sequence>
<name>A0A0F9QLC9_9ZZZZ</name>
<reference evidence="1" key="1">
    <citation type="journal article" date="2015" name="Nature">
        <title>Complex archaea that bridge the gap between prokaryotes and eukaryotes.</title>
        <authorList>
            <person name="Spang A."/>
            <person name="Saw J.H."/>
            <person name="Jorgensen S.L."/>
            <person name="Zaremba-Niedzwiedzka K."/>
            <person name="Martijn J."/>
            <person name="Lind A.E."/>
            <person name="van Eijk R."/>
            <person name="Schleper C."/>
            <person name="Guy L."/>
            <person name="Ettema T.J."/>
        </authorList>
    </citation>
    <scope>NUCLEOTIDE SEQUENCE</scope>
</reference>
<feature type="non-terminal residue" evidence="1">
    <location>
        <position position="99"/>
    </location>
</feature>
<evidence type="ECO:0000313" key="1">
    <source>
        <dbReference type="EMBL" id="KKN06173.1"/>
    </source>
</evidence>
<protein>
    <submittedName>
        <fullName evidence="1">Uncharacterized protein</fullName>
    </submittedName>
</protein>
<proteinExistence type="predicted"/>
<dbReference type="EMBL" id="LAZR01004719">
    <property type="protein sequence ID" value="KKN06173.1"/>
    <property type="molecule type" value="Genomic_DNA"/>
</dbReference>
<accession>A0A0F9QLC9</accession>